<dbReference type="Pfam" id="PF01507">
    <property type="entry name" value="PAPS_reduct"/>
    <property type="match status" value="1"/>
</dbReference>
<evidence type="ECO:0000313" key="2">
    <source>
        <dbReference type="EMBL" id="AXQ91324.1"/>
    </source>
</evidence>
<dbReference type="GO" id="GO:0003824">
    <property type="term" value="F:catalytic activity"/>
    <property type="evidence" value="ECO:0007669"/>
    <property type="project" value="InterPro"/>
</dbReference>
<dbReference type="InterPro" id="IPR014729">
    <property type="entry name" value="Rossmann-like_a/b/a_fold"/>
</dbReference>
<dbReference type="PANTHER" id="PTHR43196:SF2">
    <property type="entry name" value="PHOSPHOADENOSINE PHOSPHOSULFATE REDUCTASE"/>
    <property type="match status" value="1"/>
</dbReference>
<reference evidence="2" key="1">
    <citation type="submission" date="2018-08" db="EMBL/GenBank/DDBJ databases">
        <title>Complete genome sequence of Acinetobacter baumannii strain WM99c.</title>
        <authorList>
            <person name="Nigro S.J."/>
            <person name="Wick R.R."/>
            <person name="Holt K.E."/>
            <person name="Hall R.M."/>
        </authorList>
    </citation>
    <scope>NUCLEOTIDE SEQUENCE</scope>
    <source>
        <strain evidence="2">WM99c</strain>
    </source>
</reference>
<evidence type="ECO:0000259" key="1">
    <source>
        <dbReference type="Pfam" id="PF01507"/>
    </source>
</evidence>
<gene>
    <name evidence="2" type="ORF">BSF95_02964</name>
</gene>
<dbReference type="PANTHER" id="PTHR43196">
    <property type="entry name" value="SULFATE ADENYLYLTRANSFERASE SUBUNIT 2"/>
    <property type="match status" value="1"/>
</dbReference>
<dbReference type="InterPro" id="IPR050128">
    <property type="entry name" value="Sulfate_adenylyltrnsfr_sub2"/>
</dbReference>
<protein>
    <recommendedName>
        <fullName evidence="1">Phosphoadenosine phosphosulphate reductase domain-containing protein</fullName>
    </recommendedName>
</protein>
<dbReference type="InterPro" id="IPR002500">
    <property type="entry name" value="PAPS_reduct_dom"/>
</dbReference>
<dbReference type="EMBL" id="CP031743">
    <property type="protein sequence ID" value="AXQ91324.1"/>
    <property type="molecule type" value="Genomic_DNA"/>
</dbReference>
<accession>A0A385EXY1</accession>
<dbReference type="AlphaFoldDB" id="A0A385EXY1"/>
<feature type="domain" description="Phosphoadenosine phosphosulphate reductase" evidence="1">
    <location>
        <begin position="17"/>
        <end position="193"/>
    </location>
</feature>
<dbReference type="Gene3D" id="3.40.50.620">
    <property type="entry name" value="HUPs"/>
    <property type="match status" value="1"/>
</dbReference>
<organism evidence="2">
    <name type="scientific">Acinetobacter baumannii WM99c</name>
    <dbReference type="NCBI Taxonomy" id="945555"/>
    <lineage>
        <taxon>Bacteria</taxon>
        <taxon>Pseudomonadati</taxon>
        <taxon>Pseudomonadota</taxon>
        <taxon>Gammaproteobacteria</taxon>
        <taxon>Moraxellales</taxon>
        <taxon>Moraxellaceae</taxon>
        <taxon>Acinetobacter</taxon>
        <taxon>Acinetobacter calcoaceticus/baumannii complex</taxon>
    </lineage>
</organism>
<sequence>MIPQELINEIRQNALFVINHSGGKDSQAMMIKLLEFVPKEQILVVHASLGFMEWPGALELAQSQAAAAGVDFIVAKASKTFLDMVLKRFSERPEVPSFPSPKYRQCTSDLKRDPIKREVRRYAKANDFNRIVNCVGLRAEESSHRAKQMIFKPAAENGKAGRTWHDYLPIHSLTTNEVFQTIKNAGQSPHWAYQDNDRLSCITCIMASARDLINGATKNPEFYALMCLVEQITGYAMHASLRFLPDLTGIHPNYSLLSEYQDLVSKFSNTRSNRKRIQMLEVAA</sequence>
<dbReference type="RefSeq" id="WP_000612880.1">
    <property type="nucleotide sequence ID" value="NZ_AERY01000103.1"/>
</dbReference>
<dbReference type="SUPFAM" id="SSF52402">
    <property type="entry name" value="Adenine nucleotide alpha hydrolases-like"/>
    <property type="match status" value="1"/>
</dbReference>
<proteinExistence type="predicted"/>
<name>A0A385EXY1_ACIBA</name>